<comment type="caution">
    <text evidence="1">The sequence shown here is derived from an EMBL/GenBank/DDBJ whole genome shotgun (WGS) entry which is preliminary data.</text>
</comment>
<dbReference type="OrthoDB" id="9803979at2"/>
<accession>A0A5B6T981</accession>
<proteinExistence type="predicted"/>
<gene>
    <name evidence="1" type="ORF">FOA19_20475</name>
</gene>
<dbReference type="Proteomes" id="UP000324133">
    <property type="component" value="Unassembled WGS sequence"/>
</dbReference>
<dbReference type="RefSeq" id="WP_149092695.1">
    <property type="nucleotide sequence ID" value="NZ_VKKY01000003.1"/>
</dbReference>
<reference evidence="1 2" key="1">
    <citation type="submission" date="2019-07" db="EMBL/GenBank/DDBJ databases">
        <title>Rufibacter sp. nov., isolated from lake sediment.</title>
        <authorList>
            <person name="Qu J.-H."/>
        </authorList>
    </citation>
    <scope>NUCLEOTIDE SEQUENCE [LARGE SCALE GENOMIC DNA]</scope>
    <source>
        <strain evidence="1 2">NBS58-1</strain>
    </source>
</reference>
<evidence type="ECO:0000313" key="2">
    <source>
        <dbReference type="Proteomes" id="UP000324133"/>
    </source>
</evidence>
<evidence type="ECO:0000313" key="1">
    <source>
        <dbReference type="EMBL" id="KAA3436756.1"/>
    </source>
</evidence>
<dbReference type="EMBL" id="VKKY01000003">
    <property type="protein sequence ID" value="KAA3436756.1"/>
    <property type="molecule type" value="Genomic_DNA"/>
</dbReference>
<keyword evidence="2" id="KW-1185">Reference proteome</keyword>
<protein>
    <submittedName>
        <fullName evidence="1">Uncharacterized protein</fullName>
    </submittedName>
</protein>
<sequence length="208" mass="24014">MGRDGAKDFTSPLCRADATLKSGQEKLTFNGQEQNFSLLDFWKWSVSDILSNATRGRLAEFIVATATSIDIRQVRNEWGAYDLETPNGVKIEVKSAAYLQSWEQNRLSTISFSTKLSMPWDWEIDKRSTVAVRSADVYVFCLLHHEDKRTVDPLNMNHWEFYVLATEELNNYKRSQHSITLNSLKKLTNAVLYNELDQEIKEKDKLNL</sequence>
<dbReference type="AlphaFoldDB" id="A0A5B6T981"/>
<organism evidence="1 2">
    <name type="scientific">Rufibacter hautae</name>
    <dbReference type="NCBI Taxonomy" id="2595005"/>
    <lineage>
        <taxon>Bacteria</taxon>
        <taxon>Pseudomonadati</taxon>
        <taxon>Bacteroidota</taxon>
        <taxon>Cytophagia</taxon>
        <taxon>Cytophagales</taxon>
        <taxon>Hymenobacteraceae</taxon>
        <taxon>Rufibacter</taxon>
    </lineage>
</organism>
<name>A0A5B6T981_9BACT</name>